<feature type="region of interest" description="Disordered" evidence="1">
    <location>
        <begin position="143"/>
        <end position="221"/>
    </location>
</feature>
<evidence type="ECO:0000256" key="2">
    <source>
        <dbReference type="SAM" id="Phobius"/>
    </source>
</evidence>
<comment type="caution">
    <text evidence="3">The sequence shown here is derived from an EMBL/GenBank/DDBJ whole genome shotgun (WGS) entry which is preliminary data.</text>
</comment>
<evidence type="ECO:0000313" key="4">
    <source>
        <dbReference type="Proteomes" id="UP000824145"/>
    </source>
</evidence>
<reference evidence="3" key="1">
    <citation type="submission" date="2020-10" db="EMBL/GenBank/DDBJ databases">
        <authorList>
            <person name="Gilroy R."/>
        </authorList>
    </citation>
    <scope>NUCLEOTIDE SEQUENCE</scope>
    <source>
        <strain evidence="3">9366</strain>
    </source>
</reference>
<protein>
    <submittedName>
        <fullName evidence="3">Uncharacterized protein</fullName>
    </submittedName>
</protein>
<feature type="compositionally biased region" description="Basic and acidic residues" evidence="1">
    <location>
        <begin position="144"/>
        <end position="157"/>
    </location>
</feature>
<feature type="region of interest" description="Disordered" evidence="1">
    <location>
        <begin position="402"/>
        <end position="440"/>
    </location>
</feature>
<keyword evidence="2" id="KW-0812">Transmembrane</keyword>
<feature type="transmembrane region" description="Helical" evidence="2">
    <location>
        <begin position="90"/>
        <end position="123"/>
    </location>
</feature>
<accession>A0A9D1MLV1</accession>
<keyword evidence="2" id="KW-0472">Membrane</keyword>
<evidence type="ECO:0000256" key="1">
    <source>
        <dbReference type="SAM" id="MobiDB-lite"/>
    </source>
</evidence>
<organism evidence="3 4">
    <name type="scientific">Candidatus Caccalectryoclostridium excrementigallinarum</name>
    <dbReference type="NCBI Taxonomy" id="2840710"/>
    <lineage>
        <taxon>Bacteria</taxon>
        <taxon>Bacillati</taxon>
        <taxon>Bacillota</taxon>
        <taxon>Clostridia</taxon>
        <taxon>Christensenellales</taxon>
        <taxon>Christensenellaceae</taxon>
        <taxon>Christensenellaceae incertae sedis</taxon>
        <taxon>Candidatus Caccalectryoclostridium</taxon>
    </lineage>
</organism>
<gene>
    <name evidence="3" type="ORF">IAB07_03875</name>
</gene>
<dbReference type="EMBL" id="DVNJ01000020">
    <property type="protein sequence ID" value="HIU62890.1"/>
    <property type="molecule type" value="Genomic_DNA"/>
</dbReference>
<sequence length="508" mass="55481">MVKGRSFAAIAAIVVLLLLLTAAVIFFAPAGIAVAQESGGSGEPQGDAWYLILILALLVFGEIVGVIVIKRGDKKRVKDKEGKDDKGLAAAMFGGALPAWQIGALIALEVVFVVLAVYIIYLLRRSPKAAVAADIACDESQEDAQAKEQATEERAYEEAPASIAAPEESESAKEPEEAPEESNQAPEEIPEESGQAPEESEQAPEESESAPAEIEPQESEDEKLLSAFKRAKGLKLSRSFTAKLILASFESKEYFAQLSNALLAHKKVKCRIGWNDAVFNRGRTKIAKMTLRGKTLWLFLPLEAEKQAEKYRCVDQSDKVKYQAVPCGMKIKSGRGVKRALELIQKVAEQNGLSPAPPARLFAAAEYPEDSVKNLIARDLIRVYPKQKKLLRSLKSCSKAKATLPLPSSRRSERAGDGSRSSTAKRIGKRLPPPASASCRRAQAWERSLTRAISGKNKKRTGDCPFSFERLDDAAAQSLALAALFQRQRRQKSRAQTEKECLHLLSPL</sequence>
<keyword evidence="2" id="KW-1133">Transmembrane helix</keyword>
<reference evidence="3" key="2">
    <citation type="journal article" date="2021" name="PeerJ">
        <title>Extensive microbial diversity within the chicken gut microbiome revealed by metagenomics and culture.</title>
        <authorList>
            <person name="Gilroy R."/>
            <person name="Ravi A."/>
            <person name="Getino M."/>
            <person name="Pursley I."/>
            <person name="Horton D.L."/>
            <person name="Alikhan N.F."/>
            <person name="Baker D."/>
            <person name="Gharbi K."/>
            <person name="Hall N."/>
            <person name="Watson M."/>
            <person name="Adriaenssens E.M."/>
            <person name="Foster-Nyarko E."/>
            <person name="Jarju S."/>
            <person name="Secka A."/>
            <person name="Antonio M."/>
            <person name="Oren A."/>
            <person name="Chaudhuri R.R."/>
            <person name="La Ragione R."/>
            <person name="Hildebrand F."/>
            <person name="Pallen M.J."/>
        </authorList>
    </citation>
    <scope>NUCLEOTIDE SEQUENCE</scope>
    <source>
        <strain evidence="3">9366</strain>
    </source>
</reference>
<dbReference type="Proteomes" id="UP000824145">
    <property type="component" value="Unassembled WGS sequence"/>
</dbReference>
<name>A0A9D1MLV1_9FIRM</name>
<feature type="transmembrane region" description="Helical" evidence="2">
    <location>
        <begin position="51"/>
        <end position="69"/>
    </location>
</feature>
<evidence type="ECO:0000313" key="3">
    <source>
        <dbReference type="EMBL" id="HIU62890.1"/>
    </source>
</evidence>
<dbReference type="AlphaFoldDB" id="A0A9D1MLV1"/>
<proteinExistence type="predicted"/>
<feature type="compositionally biased region" description="Acidic residues" evidence="1">
    <location>
        <begin position="198"/>
        <end position="208"/>
    </location>
</feature>